<evidence type="ECO:0000313" key="5">
    <source>
        <dbReference type="Proteomes" id="UP000694845"/>
    </source>
</evidence>
<evidence type="ECO:0000256" key="3">
    <source>
        <dbReference type="ARBA" id="ARBA00022840"/>
    </source>
</evidence>
<reference evidence="6" key="1">
    <citation type="submission" date="2025-08" db="UniProtKB">
        <authorList>
            <consortium name="RefSeq"/>
        </authorList>
    </citation>
    <scope>IDENTIFICATION</scope>
</reference>
<evidence type="ECO:0000259" key="4">
    <source>
        <dbReference type="SMART" id="SM00382"/>
    </source>
</evidence>
<dbReference type="Proteomes" id="UP000694845">
    <property type="component" value="Unplaced"/>
</dbReference>
<keyword evidence="3" id="KW-0067">ATP-binding</keyword>
<dbReference type="Gene3D" id="3.40.50.300">
    <property type="entry name" value="P-loop containing nucleotide triphosphate hydrolases"/>
    <property type="match status" value="1"/>
</dbReference>
<dbReference type="GeneID" id="110983206"/>
<dbReference type="AlphaFoldDB" id="A0A8B7YZM9"/>
<evidence type="ECO:0000256" key="1">
    <source>
        <dbReference type="ARBA" id="ARBA00022741"/>
    </source>
</evidence>
<evidence type="ECO:0000313" key="6">
    <source>
        <dbReference type="RefSeq" id="XP_022097960.1"/>
    </source>
</evidence>
<keyword evidence="5" id="KW-1185">Reference proteome</keyword>
<dbReference type="CDD" id="cd19482">
    <property type="entry name" value="RecA-like_Thep1"/>
    <property type="match status" value="1"/>
</dbReference>
<dbReference type="Pfam" id="PF03266">
    <property type="entry name" value="NTPase_1"/>
    <property type="match status" value="1"/>
</dbReference>
<dbReference type="SUPFAM" id="SSF52540">
    <property type="entry name" value="P-loop containing nucleoside triphosphate hydrolases"/>
    <property type="match status" value="1"/>
</dbReference>
<dbReference type="InterPro" id="IPR027417">
    <property type="entry name" value="P-loop_NTPase"/>
</dbReference>
<dbReference type="CTD" id="84284"/>
<dbReference type="InterPro" id="IPR004948">
    <property type="entry name" value="Nuc-triphosphatase_THEP1"/>
</dbReference>
<sequence>MWLYQNSTEINSYKYTARVYRGCTGFLKQDSILSSFSVFSDPLGAVLMEDRAVTMATASSAPCIRHVFLTGSPGVGKTTLIHKAIEQLQQSSLHLRGFYTEEVRAGGRRSGFDVITLSGRRGPLARVGQGRGPAVGQYTVDLASFESLALQELSTKDHGTSTSSILIIDEIGKMELFSQGFIQLVRRHLSQSTCPILGTIPVPKGKPLGLVEEVRSRKDVKVFMVTKENRNSLLPEIVQTVMEARTHIA</sequence>
<protein>
    <submittedName>
        <fullName evidence="6">Cancer-related nucleoside-triphosphatase-like isoform X1</fullName>
    </submittedName>
</protein>
<dbReference type="GO" id="GO:0017111">
    <property type="term" value="F:ribonucleoside triphosphate phosphatase activity"/>
    <property type="evidence" value="ECO:0007669"/>
    <property type="project" value="InterPro"/>
</dbReference>
<dbReference type="InterPro" id="IPR003593">
    <property type="entry name" value="AAA+_ATPase"/>
</dbReference>
<dbReference type="RefSeq" id="XP_022097960.1">
    <property type="nucleotide sequence ID" value="XM_022242268.1"/>
</dbReference>
<keyword evidence="2" id="KW-0378">Hydrolase</keyword>
<dbReference type="NCBIfam" id="NF010248">
    <property type="entry name" value="PRK13695.1"/>
    <property type="match status" value="1"/>
</dbReference>
<dbReference type="PANTHER" id="PTHR43146">
    <property type="entry name" value="CANCER-RELATED NUCLEOSIDE-TRIPHOSPHATASE"/>
    <property type="match status" value="1"/>
</dbReference>
<accession>A0A8B7YZM9</accession>
<evidence type="ECO:0000256" key="2">
    <source>
        <dbReference type="ARBA" id="ARBA00022801"/>
    </source>
</evidence>
<dbReference type="HAMAP" id="MF_00796">
    <property type="entry name" value="NTPase_1"/>
    <property type="match status" value="1"/>
</dbReference>
<keyword evidence="1" id="KW-0547">Nucleotide-binding</keyword>
<dbReference type="GO" id="GO:0005524">
    <property type="term" value="F:ATP binding"/>
    <property type="evidence" value="ECO:0007669"/>
    <property type="project" value="UniProtKB-KW"/>
</dbReference>
<gene>
    <name evidence="6" type="primary">LOC110983206</name>
</gene>
<dbReference type="SMART" id="SM00382">
    <property type="entry name" value="AAA"/>
    <property type="match status" value="1"/>
</dbReference>
<feature type="domain" description="AAA+ ATPase" evidence="4">
    <location>
        <begin position="63"/>
        <end position="228"/>
    </location>
</feature>
<proteinExistence type="inferred from homology"/>
<dbReference type="KEGG" id="aplc:110983206"/>
<organism evidence="5 6">
    <name type="scientific">Acanthaster planci</name>
    <name type="common">Crown-of-thorns starfish</name>
    <dbReference type="NCBI Taxonomy" id="133434"/>
    <lineage>
        <taxon>Eukaryota</taxon>
        <taxon>Metazoa</taxon>
        <taxon>Echinodermata</taxon>
        <taxon>Eleutherozoa</taxon>
        <taxon>Asterozoa</taxon>
        <taxon>Asteroidea</taxon>
        <taxon>Valvatacea</taxon>
        <taxon>Valvatida</taxon>
        <taxon>Acanthasteridae</taxon>
        <taxon>Acanthaster</taxon>
    </lineage>
</organism>
<name>A0A8B7YZM9_ACAPL</name>
<dbReference type="OrthoDB" id="446244at2759"/>
<dbReference type="PANTHER" id="PTHR43146:SF1">
    <property type="entry name" value="CANCER-RELATED NUCLEOSIDE-TRIPHOSPHATASE"/>
    <property type="match status" value="1"/>
</dbReference>